<proteinExistence type="predicted"/>
<gene>
    <name evidence="2" type="ORF">R3P38DRAFT_2777265</name>
</gene>
<accession>A0AAW0BLA3</accession>
<evidence type="ECO:0000256" key="1">
    <source>
        <dbReference type="SAM" id="MobiDB-lite"/>
    </source>
</evidence>
<evidence type="ECO:0000313" key="2">
    <source>
        <dbReference type="EMBL" id="KAK7027196.1"/>
    </source>
</evidence>
<feature type="compositionally biased region" description="Basic and acidic residues" evidence="1">
    <location>
        <begin position="76"/>
        <end position="93"/>
    </location>
</feature>
<keyword evidence="3" id="KW-1185">Reference proteome</keyword>
<dbReference type="AlphaFoldDB" id="A0AAW0BLA3"/>
<feature type="region of interest" description="Disordered" evidence="1">
    <location>
        <begin position="76"/>
        <end position="108"/>
    </location>
</feature>
<organism evidence="2 3">
    <name type="scientific">Favolaschia claudopus</name>
    <dbReference type="NCBI Taxonomy" id="2862362"/>
    <lineage>
        <taxon>Eukaryota</taxon>
        <taxon>Fungi</taxon>
        <taxon>Dikarya</taxon>
        <taxon>Basidiomycota</taxon>
        <taxon>Agaricomycotina</taxon>
        <taxon>Agaricomycetes</taxon>
        <taxon>Agaricomycetidae</taxon>
        <taxon>Agaricales</taxon>
        <taxon>Marasmiineae</taxon>
        <taxon>Mycenaceae</taxon>
        <taxon>Favolaschia</taxon>
    </lineage>
</organism>
<evidence type="ECO:0000313" key="3">
    <source>
        <dbReference type="Proteomes" id="UP001362999"/>
    </source>
</evidence>
<dbReference type="EMBL" id="JAWWNJ010000030">
    <property type="protein sequence ID" value="KAK7027196.1"/>
    <property type="molecule type" value="Genomic_DNA"/>
</dbReference>
<protein>
    <submittedName>
        <fullName evidence="2">Uncharacterized protein</fullName>
    </submittedName>
</protein>
<name>A0AAW0BLA3_9AGAR</name>
<reference evidence="2 3" key="1">
    <citation type="journal article" date="2024" name="J Genomics">
        <title>Draft genome sequencing and assembly of Favolaschia claudopus CIRM-BRFM 2984 isolated from oak limbs.</title>
        <authorList>
            <person name="Navarro D."/>
            <person name="Drula E."/>
            <person name="Chaduli D."/>
            <person name="Cazenave R."/>
            <person name="Ahrendt S."/>
            <person name="Wang J."/>
            <person name="Lipzen A."/>
            <person name="Daum C."/>
            <person name="Barry K."/>
            <person name="Grigoriev I.V."/>
            <person name="Favel A."/>
            <person name="Rosso M.N."/>
            <person name="Martin F."/>
        </authorList>
    </citation>
    <scope>NUCLEOTIDE SEQUENCE [LARGE SCALE GENOMIC DNA]</scope>
    <source>
        <strain evidence="2 3">CIRM-BRFM 2984</strain>
    </source>
</reference>
<dbReference type="Proteomes" id="UP001362999">
    <property type="component" value="Unassembled WGS sequence"/>
</dbReference>
<sequence>MTRHDNFSSIGARERLLMAPSAYSVDPTPIPSSSAYCVATDGNLRHLQSAAAAVRPLGAHILKILSLYMQHKIQRDREKGPIKTDTHIAKRMDSIQQQPTPGNPPVHA</sequence>
<comment type="caution">
    <text evidence="2">The sequence shown here is derived from an EMBL/GenBank/DDBJ whole genome shotgun (WGS) entry which is preliminary data.</text>
</comment>